<sequence>MGTKRSVAWESVGARADMASSYVPSHALRSVDAIHESVHAAVNAVAVFDWSYANVRDVMLAVPVWPYLLVPHCVAACLAYYAIHMGRDAPLKSLVLSFLAAFAGSHATALLTGTTIPLLTPMGDTLVATLFVAWFTIRYVAPVRRVFSFSVVRAPLMAAAVYVKMLNITIATESLVSKHSPSMAGPVVLGGLVGSGGALALDFEKSVAQQASMSNLSSPSWAFSSAYMASALMLLLPMFDAWLRDTLRCPSEACIVLAVQPSTTDYKFWIASAFALDAFLFELFGVSVASALLFPFRLVVQYGAGKPEGRVQPPSSAVAGGANKKTKTG</sequence>
<organism evidence="3 4">
    <name type="scientific">Porphyridium purpureum</name>
    <name type="common">Red alga</name>
    <name type="synonym">Porphyridium cruentum</name>
    <dbReference type="NCBI Taxonomy" id="35688"/>
    <lineage>
        <taxon>Eukaryota</taxon>
        <taxon>Rhodophyta</taxon>
        <taxon>Bangiophyceae</taxon>
        <taxon>Porphyridiales</taxon>
        <taxon>Porphyridiaceae</taxon>
        <taxon>Porphyridium</taxon>
    </lineage>
</organism>
<protein>
    <recommendedName>
        <fullName evidence="5">Transmembrane protein</fullName>
    </recommendedName>
</protein>
<feature type="transmembrane region" description="Helical" evidence="2">
    <location>
        <begin position="125"/>
        <end position="141"/>
    </location>
</feature>
<keyword evidence="2" id="KW-0812">Transmembrane</keyword>
<feature type="transmembrane region" description="Helical" evidence="2">
    <location>
        <begin position="95"/>
        <end position="119"/>
    </location>
</feature>
<evidence type="ECO:0008006" key="5">
    <source>
        <dbReference type="Google" id="ProtNLM"/>
    </source>
</evidence>
<dbReference type="AlphaFoldDB" id="A0A5J4ZBC7"/>
<accession>A0A5J4ZBC7</accession>
<evidence type="ECO:0000313" key="4">
    <source>
        <dbReference type="Proteomes" id="UP000324585"/>
    </source>
</evidence>
<name>A0A5J4ZBC7_PORPP</name>
<gene>
    <name evidence="3" type="ORF">FVE85_7648</name>
</gene>
<evidence type="ECO:0000256" key="2">
    <source>
        <dbReference type="SAM" id="Phobius"/>
    </source>
</evidence>
<feature type="transmembrane region" description="Helical" evidence="2">
    <location>
        <begin position="64"/>
        <end position="83"/>
    </location>
</feature>
<reference evidence="4" key="1">
    <citation type="journal article" date="2019" name="Nat. Commun.">
        <title>Expansion of phycobilisome linker gene families in mesophilic red algae.</title>
        <authorList>
            <person name="Lee J."/>
            <person name="Kim D."/>
            <person name="Bhattacharya D."/>
            <person name="Yoon H.S."/>
        </authorList>
    </citation>
    <scope>NUCLEOTIDE SEQUENCE [LARGE SCALE GENOMIC DNA]</scope>
    <source>
        <strain evidence="4">CCMP 1328</strain>
    </source>
</reference>
<feature type="region of interest" description="Disordered" evidence="1">
    <location>
        <begin position="307"/>
        <end position="329"/>
    </location>
</feature>
<proteinExistence type="predicted"/>
<dbReference type="EMBL" id="VRMN01000001">
    <property type="protein sequence ID" value="KAA8500063.1"/>
    <property type="molecule type" value="Genomic_DNA"/>
</dbReference>
<dbReference type="Proteomes" id="UP000324585">
    <property type="component" value="Unassembled WGS sequence"/>
</dbReference>
<feature type="transmembrane region" description="Helical" evidence="2">
    <location>
        <begin position="268"/>
        <end position="294"/>
    </location>
</feature>
<comment type="caution">
    <text evidence="3">The sequence shown here is derived from an EMBL/GenBank/DDBJ whole genome shotgun (WGS) entry which is preliminary data.</text>
</comment>
<feature type="transmembrane region" description="Helical" evidence="2">
    <location>
        <begin position="221"/>
        <end position="239"/>
    </location>
</feature>
<keyword evidence="2" id="KW-1133">Transmembrane helix</keyword>
<keyword evidence="2" id="KW-0472">Membrane</keyword>
<keyword evidence="4" id="KW-1185">Reference proteome</keyword>
<feature type="transmembrane region" description="Helical" evidence="2">
    <location>
        <begin position="183"/>
        <end position="201"/>
    </location>
</feature>
<evidence type="ECO:0000256" key="1">
    <source>
        <dbReference type="SAM" id="MobiDB-lite"/>
    </source>
</evidence>
<evidence type="ECO:0000313" key="3">
    <source>
        <dbReference type="EMBL" id="KAA8500063.1"/>
    </source>
</evidence>
<feature type="transmembrane region" description="Helical" evidence="2">
    <location>
        <begin position="146"/>
        <end position="163"/>
    </location>
</feature>